<dbReference type="PATRIC" id="fig|1266845.5.peg.1572"/>
<dbReference type="Pfam" id="PF01555">
    <property type="entry name" value="N6_N4_Mtase"/>
    <property type="match status" value="1"/>
</dbReference>
<evidence type="ECO:0000259" key="5">
    <source>
        <dbReference type="Pfam" id="PF01555"/>
    </source>
</evidence>
<keyword evidence="3" id="KW-0808">Transferase</keyword>
<gene>
    <name evidence="7" type="ORF">Q783_08400</name>
</gene>
<feature type="domain" description="Type III restriction/modification enzyme methylation subunit" evidence="6">
    <location>
        <begin position="42"/>
        <end position="97"/>
    </location>
</feature>
<dbReference type="Gene3D" id="3.40.50.150">
    <property type="entry name" value="Vaccinia Virus protein VP39"/>
    <property type="match status" value="1"/>
</dbReference>
<accession>U5SEC7</accession>
<dbReference type="SUPFAM" id="SSF53335">
    <property type="entry name" value="S-adenosyl-L-methionine-dependent methyltransferases"/>
    <property type="match status" value="1"/>
</dbReference>
<evidence type="ECO:0000259" key="6">
    <source>
        <dbReference type="Pfam" id="PF12564"/>
    </source>
</evidence>
<keyword evidence="2 7" id="KW-0489">Methyltransferase</keyword>
<name>U5SEC7_9LACT</name>
<keyword evidence="4" id="KW-0680">Restriction system</keyword>
<dbReference type="GO" id="GO:0008170">
    <property type="term" value="F:N-methyltransferase activity"/>
    <property type="evidence" value="ECO:0007669"/>
    <property type="project" value="InterPro"/>
</dbReference>
<evidence type="ECO:0000256" key="3">
    <source>
        <dbReference type="ARBA" id="ARBA00022679"/>
    </source>
</evidence>
<organism evidence="7 8">
    <name type="scientific">Carnobacterium inhibens subsp. gilichinskyi</name>
    <dbReference type="NCBI Taxonomy" id="1266845"/>
    <lineage>
        <taxon>Bacteria</taxon>
        <taxon>Bacillati</taxon>
        <taxon>Bacillota</taxon>
        <taxon>Bacilli</taxon>
        <taxon>Lactobacillales</taxon>
        <taxon>Carnobacteriaceae</taxon>
        <taxon>Carnobacterium</taxon>
    </lineage>
</organism>
<dbReference type="Proteomes" id="UP000017469">
    <property type="component" value="Chromosome"/>
</dbReference>
<dbReference type="AlphaFoldDB" id="U5SEC7"/>
<evidence type="ECO:0000256" key="2">
    <source>
        <dbReference type="ARBA" id="ARBA00022603"/>
    </source>
</evidence>
<dbReference type="Pfam" id="PF12564">
    <property type="entry name" value="TypeIII_RM_meth"/>
    <property type="match status" value="1"/>
</dbReference>
<evidence type="ECO:0000256" key="4">
    <source>
        <dbReference type="ARBA" id="ARBA00022747"/>
    </source>
</evidence>
<evidence type="ECO:0000256" key="1">
    <source>
        <dbReference type="ARBA" id="ARBA00006594"/>
    </source>
</evidence>
<dbReference type="InterPro" id="IPR029063">
    <property type="entry name" value="SAM-dependent_MTases_sf"/>
</dbReference>
<dbReference type="EMBL" id="CP006812">
    <property type="protein sequence ID" value="AGY82202.1"/>
    <property type="molecule type" value="Genomic_DNA"/>
</dbReference>
<dbReference type="InterPro" id="IPR022221">
    <property type="entry name" value="TypeIII_RM_meth"/>
</dbReference>
<reference evidence="7 8" key="1">
    <citation type="journal article" date="2013" name="Genome Announc.">
        <title>Complete Genome Sequence of Carnobacterium gilichinskyi Strain WN1359T (DSM 27470T).</title>
        <authorList>
            <person name="Leonard M.T."/>
            <person name="Panayotova N."/>
            <person name="Farmerie W.G."/>
            <person name="Triplett E.W."/>
            <person name="Nicholson W.L."/>
        </authorList>
    </citation>
    <scope>NUCLEOTIDE SEQUENCE [LARGE SCALE GENOMIC DNA]</scope>
    <source>
        <strain evidence="7 8">WN1359</strain>
    </source>
</reference>
<dbReference type="REBASE" id="72059">
    <property type="entry name" value="M.CinI"/>
</dbReference>
<comment type="similarity">
    <text evidence="1">Belongs to the N(4)/N(6)-methyltransferase family.</text>
</comment>
<dbReference type="STRING" id="1266845.Q783_08400"/>
<evidence type="ECO:0000313" key="7">
    <source>
        <dbReference type="EMBL" id="AGY82202.1"/>
    </source>
</evidence>
<dbReference type="InterPro" id="IPR002941">
    <property type="entry name" value="DNA_methylase_N4/N6"/>
</dbReference>
<dbReference type="InterPro" id="IPR002052">
    <property type="entry name" value="DNA_methylase_N6_adenine_CS"/>
</dbReference>
<protein>
    <submittedName>
        <fullName evidence="7">DNA methylase</fullName>
    </submittedName>
</protein>
<dbReference type="KEGG" id="caw:Q783_08400"/>
<dbReference type="PROSITE" id="PS00092">
    <property type="entry name" value="N6_MTASE"/>
    <property type="match status" value="1"/>
</dbReference>
<dbReference type="RefSeq" id="WP_023178815.1">
    <property type="nucleotide sequence ID" value="NC_022606.1"/>
</dbReference>
<dbReference type="HOGENOM" id="CLU_029607_1_0_9"/>
<dbReference type="GO" id="GO:0009307">
    <property type="term" value="P:DNA restriction-modification system"/>
    <property type="evidence" value="ECO:0007669"/>
    <property type="project" value="UniProtKB-KW"/>
</dbReference>
<feature type="domain" description="DNA methylase N-4/N-6" evidence="5">
    <location>
        <begin position="211"/>
        <end position="521"/>
    </location>
</feature>
<dbReference type="eggNOG" id="COG2189">
    <property type="taxonomic scope" value="Bacteria"/>
</dbReference>
<sequence length="650" mass="74927">MAKIEPKIFDELKRALVSFDDKYFVGEDLNRSKLTVDLRNYDDALLSKLFEVDFIKQHFIKEVAGQRLFQIEQLEEAVLYNDYWDTSYTKYENRVGLASKGKFLQDSEDVVLDFPFKDGVLTASMTKEDNEDGYDDAFLNEVIEKDEIDRLFDKKVFVNVKRFGDNQAVQNSAEVDNGIVSFDVDKDNLVIKGNNLLALHTIQEIYANSLDCIYIDPPYNVPSSNNSFTYNNKFNHSTWLTFMKNRLEVAKTLLRTEDGVLIVAIDENEVNYLGVLLDEIFDECEKHLITVVHNPRGVQGTNFSYSNEFLYFVFPKGKKLIENRRLSDEEISLSNLRNWGGESLRGDGKNTFFPILVQDEKILGFGDVSEDDFHPKKTEIIDGISYVYPIDPKGIERKWRYARQTIDDIKDMLYPKLKADGSYEIMLGKNFGQYKTVWQSNLYDSSVHGKQLLNKLVPNAPFSFPKSVYAVKDALYAVVKNRKNAKVLDFFGGSGTTAHAVQMLNKEDDGQRVFITIEQMNYINTVLVPRLLADDDNKKNDGFIYAEMFPKNLGYLQDVIHSKDLETLKSVYNRMLSGNDTDEPADIAFRADLSKIDWLQGFDENKRLLVKLLDKNGLYYNFSEIEDKNVRDLISDEDYTFNKNFYESGD</sequence>
<evidence type="ECO:0000313" key="8">
    <source>
        <dbReference type="Proteomes" id="UP000017469"/>
    </source>
</evidence>
<proteinExistence type="inferred from homology"/>
<dbReference type="GO" id="GO:0032259">
    <property type="term" value="P:methylation"/>
    <property type="evidence" value="ECO:0007669"/>
    <property type="project" value="UniProtKB-KW"/>
</dbReference>
<dbReference type="GO" id="GO:0003677">
    <property type="term" value="F:DNA binding"/>
    <property type="evidence" value="ECO:0007669"/>
    <property type="project" value="InterPro"/>
</dbReference>